<dbReference type="PANTHER" id="PTHR30217:SF10">
    <property type="entry name" value="23S RRNA 5-HYDROXYCYTIDINE C2501 SYNTHASE"/>
    <property type="match status" value="1"/>
</dbReference>
<gene>
    <name evidence="2" type="primary">ydcP_1</name>
    <name evidence="2" type="ORF">CLMAG_07530</name>
</gene>
<proteinExistence type="predicted"/>
<dbReference type="EC" id="3.4.-.-" evidence="2"/>
<evidence type="ECO:0000313" key="3">
    <source>
        <dbReference type="Proteomes" id="UP000076603"/>
    </source>
</evidence>
<dbReference type="STRING" id="1121326.CLMAG_07530"/>
<dbReference type="GO" id="GO:0006508">
    <property type="term" value="P:proteolysis"/>
    <property type="evidence" value="ECO:0007669"/>
    <property type="project" value="UniProtKB-KW"/>
</dbReference>
<evidence type="ECO:0000259" key="1">
    <source>
        <dbReference type="Pfam" id="PF12392"/>
    </source>
</evidence>
<dbReference type="RefSeq" id="WP_066618080.1">
    <property type="nucleotide sequence ID" value="NZ_FQXL01000012.1"/>
</dbReference>
<keyword evidence="2" id="KW-0378">Hydrolase</keyword>
<accession>A0A161YRT8</accession>
<dbReference type="OrthoDB" id="9807498at2"/>
<protein>
    <submittedName>
        <fullName evidence="2">Putative protease YdcP</fullName>
        <ecNumber evidence="2">3.4.-.-</ecNumber>
    </submittedName>
</protein>
<organism evidence="2 3">
    <name type="scientific">Clostridium magnum DSM 2767</name>
    <dbReference type="NCBI Taxonomy" id="1121326"/>
    <lineage>
        <taxon>Bacteria</taxon>
        <taxon>Bacillati</taxon>
        <taxon>Bacillota</taxon>
        <taxon>Clostridia</taxon>
        <taxon>Eubacteriales</taxon>
        <taxon>Clostridiaceae</taxon>
        <taxon>Clostridium</taxon>
    </lineage>
</organism>
<dbReference type="PROSITE" id="PS01276">
    <property type="entry name" value="PEPTIDASE_U32"/>
    <property type="match status" value="1"/>
</dbReference>
<evidence type="ECO:0000313" key="2">
    <source>
        <dbReference type="EMBL" id="KZL93702.1"/>
    </source>
</evidence>
<dbReference type="GO" id="GO:0008233">
    <property type="term" value="F:peptidase activity"/>
    <property type="evidence" value="ECO:0007669"/>
    <property type="project" value="UniProtKB-KW"/>
</dbReference>
<feature type="domain" description="Peptidase U32 collagenase" evidence="1">
    <location>
        <begin position="396"/>
        <end position="511"/>
    </location>
</feature>
<dbReference type="PATRIC" id="fig|1121326.3.peg.710"/>
<dbReference type="AlphaFoldDB" id="A0A161YRT8"/>
<dbReference type="Pfam" id="PF12392">
    <property type="entry name" value="DUF3656"/>
    <property type="match status" value="1"/>
</dbReference>
<dbReference type="Proteomes" id="UP000076603">
    <property type="component" value="Unassembled WGS sequence"/>
</dbReference>
<dbReference type="PANTHER" id="PTHR30217">
    <property type="entry name" value="PEPTIDASE U32 FAMILY"/>
    <property type="match status" value="1"/>
</dbReference>
<keyword evidence="2" id="KW-0645">Protease</keyword>
<keyword evidence="3" id="KW-1185">Reference proteome</keyword>
<dbReference type="EMBL" id="LWAE01000001">
    <property type="protein sequence ID" value="KZL93702.1"/>
    <property type="molecule type" value="Genomic_DNA"/>
</dbReference>
<reference evidence="2 3" key="1">
    <citation type="submission" date="2016-04" db="EMBL/GenBank/DDBJ databases">
        <title>Genome sequence of Clostridium magnum DSM 2767.</title>
        <authorList>
            <person name="Poehlein A."/>
            <person name="Uhlig R."/>
            <person name="Fischer R."/>
            <person name="Bahl H."/>
            <person name="Daniel R."/>
        </authorList>
    </citation>
    <scope>NUCLEOTIDE SEQUENCE [LARGE SCALE GENOMIC DNA]</scope>
    <source>
        <strain evidence="2 3">DSM 2767</strain>
    </source>
</reference>
<comment type="caution">
    <text evidence="2">The sequence shown here is derived from an EMBL/GenBank/DDBJ whole genome shotgun (WGS) entry which is preliminary data.</text>
</comment>
<dbReference type="InterPro" id="IPR020988">
    <property type="entry name" value="Pept_U32_collagenase"/>
</dbReference>
<sequence length="817" mass="92658">MKKIELLAPAGSMESMYAAVQAGADAVYLGGSKFSARAYASNFDNENMTKAVEYCHLYNVKIYVTINTILKQHEVEEAVEYAEFLYKIGVDALIIQDLGFANLIRTKLPNFELHASTQMTIHNAEGALFLNKLGFKRIVLSRELSLREIKHISSELGVETEIFVHGALCISYSGQCLMSSMIGGRSGNRGRCAQPCRLPYTVINKKNMSEKKGYILSPKDICTIENIKEIIDSGTASLKIEGRMKRPEYVAGVIQAYRKVIDSVIREHYSTAIELQKESKNSNEDNDKCFKVEDEKKKLLQLFNREGFSKAYLLGNTGKDMMAYSFPKNTGVELGKVQKDLTIELKENISLKDGIRNGNGGFTLSKIIKKGKEVEEALKGDRVKLLPLEYKSGDVLYKMSDVKLTKELEEIYKSPYEKKIELSLSVKFKVDEPITLTTFYKNESFTIEGEKVQKALKKPLDKDRIIEGLGKAGDTPFKFNNIEIPEFEDGFLPVSAINEVRRKLVSKIENYILNKHSNKDIIENEDSSIKEKLNIQNNIGRAEQSKVNKVTADIPGNIVYLSTEEQLRAFIESDFRCAAINPFGELGFASLNRFKDREILLKLPNIIKEEFESLCEAIEERLEYIDGIITSNLGLISRFKGRTQIIGDYKLNIFNSYALDFYRDFINGSCLSVELNKKEIKDVMKNSQLPLQILVYGKVELMVSEYCAIGSTFGERCSSKNCNGACKKGDFVLKDRMGEEFILKTDKFCRSYIYNSVPNNLIPNINELKSMNIKSFRVDLIDEGYDETKKILQAIKRKVWTEDFSGFTRGHFKRGVE</sequence>
<name>A0A161YRT8_9CLOT</name>
<dbReference type="InterPro" id="IPR051454">
    <property type="entry name" value="RNA/ubiquinone_mod_enzymes"/>
</dbReference>
<dbReference type="Pfam" id="PF01136">
    <property type="entry name" value="Peptidase_U32"/>
    <property type="match status" value="2"/>
</dbReference>
<dbReference type="InterPro" id="IPR001539">
    <property type="entry name" value="Peptidase_U32"/>
</dbReference>